<evidence type="ECO:0008006" key="4">
    <source>
        <dbReference type="Google" id="ProtNLM"/>
    </source>
</evidence>
<feature type="region of interest" description="Disordered" evidence="1">
    <location>
        <begin position="162"/>
        <end position="181"/>
    </location>
</feature>
<proteinExistence type="predicted"/>
<name>S7REJ4_GLOTA</name>
<evidence type="ECO:0000256" key="1">
    <source>
        <dbReference type="SAM" id="MobiDB-lite"/>
    </source>
</evidence>
<dbReference type="GeneID" id="19302765"/>
<organism evidence="2 3">
    <name type="scientific">Gloeophyllum trabeum (strain ATCC 11539 / FP-39264 / Madison 617)</name>
    <name type="common">Brown rot fungus</name>
    <dbReference type="NCBI Taxonomy" id="670483"/>
    <lineage>
        <taxon>Eukaryota</taxon>
        <taxon>Fungi</taxon>
        <taxon>Dikarya</taxon>
        <taxon>Basidiomycota</taxon>
        <taxon>Agaricomycotina</taxon>
        <taxon>Agaricomycetes</taxon>
        <taxon>Gloeophyllales</taxon>
        <taxon>Gloeophyllaceae</taxon>
        <taxon>Gloeophyllum</taxon>
    </lineage>
</organism>
<dbReference type="EMBL" id="KB469313">
    <property type="protein sequence ID" value="EPQ50904.1"/>
    <property type="molecule type" value="Genomic_DNA"/>
</dbReference>
<dbReference type="OrthoDB" id="3256525at2759"/>
<accession>S7REJ4</accession>
<dbReference type="AlphaFoldDB" id="S7REJ4"/>
<protein>
    <recommendedName>
        <fullName evidence="4">F-box domain-containing protein</fullName>
    </recommendedName>
</protein>
<dbReference type="Proteomes" id="UP000030669">
    <property type="component" value="Unassembled WGS sequence"/>
</dbReference>
<evidence type="ECO:0000313" key="2">
    <source>
        <dbReference type="EMBL" id="EPQ50904.1"/>
    </source>
</evidence>
<reference evidence="2 3" key="1">
    <citation type="journal article" date="2012" name="Science">
        <title>The Paleozoic origin of enzymatic lignin decomposition reconstructed from 31 fungal genomes.</title>
        <authorList>
            <person name="Floudas D."/>
            <person name="Binder M."/>
            <person name="Riley R."/>
            <person name="Barry K."/>
            <person name="Blanchette R.A."/>
            <person name="Henrissat B."/>
            <person name="Martinez A.T."/>
            <person name="Otillar R."/>
            <person name="Spatafora J.W."/>
            <person name="Yadav J.S."/>
            <person name="Aerts A."/>
            <person name="Benoit I."/>
            <person name="Boyd A."/>
            <person name="Carlson A."/>
            <person name="Copeland A."/>
            <person name="Coutinho P.M."/>
            <person name="de Vries R.P."/>
            <person name="Ferreira P."/>
            <person name="Findley K."/>
            <person name="Foster B."/>
            <person name="Gaskell J."/>
            <person name="Glotzer D."/>
            <person name="Gorecki P."/>
            <person name="Heitman J."/>
            <person name="Hesse C."/>
            <person name="Hori C."/>
            <person name="Igarashi K."/>
            <person name="Jurgens J.A."/>
            <person name="Kallen N."/>
            <person name="Kersten P."/>
            <person name="Kohler A."/>
            <person name="Kuees U."/>
            <person name="Kumar T.K.A."/>
            <person name="Kuo A."/>
            <person name="LaButti K."/>
            <person name="Larrondo L.F."/>
            <person name="Lindquist E."/>
            <person name="Ling A."/>
            <person name="Lombard V."/>
            <person name="Lucas S."/>
            <person name="Lundell T."/>
            <person name="Martin R."/>
            <person name="McLaughlin D.J."/>
            <person name="Morgenstern I."/>
            <person name="Morin E."/>
            <person name="Murat C."/>
            <person name="Nagy L.G."/>
            <person name="Nolan M."/>
            <person name="Ohm R.A."/>
            <person name="Patyshakuliyeva A."/>
            <person name="Rokas A."/>
            <person name="Ruiz-Duenas F.J."/>
            <person name="Sabat G."/>
            <person name="Salamov A."/>
            <person name="Samejima M."/>
            <person name="Schmutz J."/>
            <person name="Slot J.C."/>
            <person name="St John F."/>
            <person name="Stenlid J."/>
            <person name="Sun H."/>
            <person name="Sun S."/>
            <person name="Syed K."/>
            <person name="Tsang A."/>
            <person name="Wiebenga A."/>
            <person name="Young D."/>
            <person name="Pisabarro A."/>
            <person name="Eastwood D.C."/>
            <person name="Martin F."/>
            <person name="Cullen D."/>
            <person name="Grigoriev I.V."/>
            <person name="Hibbett D.S."/>
        </authorList>
    </citation>
    <scope>NUCLEOTIDE SEQUENCE [LARGE SCALE GENOMIC DNA]</scope>
    <source>
        <strain evidence="2 3">ATCC 11539</strain>
    </source>
</reference>
<keyword evidence="3" id="KW-1185">Reference proteome</keyword>
<dbReference type="RefSeq" id="XP_007870778.1">
    <property type="nucleotide sequence ID" value="XM_007872587.1"/>
</dbReference>
<dbReference type="HOGENOM" id="CLU_930821_0_0_1"/>
<feature type="compositionally biased region" description="Low complexity" evidence="1">
    <location>
        <begin position="164"/>
        <end position="174"/>
    </location>
</feature>
<evidence type="ECO:0000313" key="3">
    <source>
        <dbReference type="Proteomes" id="UP000030669"/>
    </source>
</evidence>
<sequence length="299" mass="33123">MWASGACIGPSLQEKIPAVPHTSELAFYDSVCSSAALPNLANFTVRTRDRAPGKLRGKHDDAAPRCMLSALACCSTSLRVVGWDTDVGSSPSPEDFRSILNQSPCLQVINAGELPPVPPLVLPNLSFLSHDFSSLYSPFLPGIDRFEALRELVLSVPPKSWQCSPLSSRTSLSASPPPPDACSVLSSGPRRRNAQPQVTHHLVHLFPSGLSLPNIERLGLGCHGWHWRKDIREPIYHAFLGNLSSMHAPKLAVVCFDQEEWHAEWSTLRVPQPDMWAMFRELARRRGFRFEDSFGEVMH</sequence>
<gene>
    <name evidence="2" type="ORF">GLOTRDRAFT_133642</name>
</gene>
<dbReference type="KEGG" id="gtr:GLOTRDRAFT_133642"/>